<evidence type="ECO:0000313" key="1">
    <source>
        <dbReference type="EMBL" id="PTL54836.1"/>
    </source>
</evidence>
<dbReference type="Gene3D" id="1.25.40.10">
    <property type="entry name" value="Tetratricopeptide repeat domain"/>
    <property type="match status" value="1"/>
</dbReference>
<name>A0A2T4UCA1_9ACTN</name>
<dbReference type="SUPFAM" id="SSF48452">
    <property type="entry name" value="TPR-like"/>
    <property type="match status" value="1"/>
</dbReference>
<organism evidence="1 2">
    <name type="scientific">Paraconexibacter algicola</name>
    <dbReference type="NCBI Taxonomy" id="2133960"/>
    <lineage>
        <taxon>Bacteria</taxon>
        <taxon>Bacillati</taxon>
        <taxon>Actinomycetota</taxon>
        <taxon>Thermoleophilia</taxon>
        <taxon>Solirubrobacterales</taxon>
        <taxon>Paraconexibacteraceae</taxon>
        <taxon>Paraconexibacter</taxon>
    </lineage>
</organism>
<dbReference type="RefSeq" id="WP_107570936.1">
    <property type="nucleotide sequence ID" value="NZ_PYYB01000004.1"/>
</dbReference>
<dbReference type="InterPro" id="IPR011990">
    <property type="entry name" value="TPR-like_helical_dom_sf"/>
</dbReference>
<dbReference type="AlphaFoldDB" id="A0A2T4UCA1"/>
<dbReference type="EMBL" id="PYYB01000004">
    <property type="protein sequence ID" value="PTL54836.1"/>
    <property type="molecule type" value="Genomic_DNA"/>
</dbReference>
<sequence length="143" mass="15589">MDAVALSRPIRGALACAFLAAAFVLALSLQQERRVDRAESALERGNGEQAVALARRSDGPTVRPRALRIEALAALRLGELVPAERAFRAAIDRSPEDWTLRYDHAIVLRQLGREDAAAAEMGRVLQLNPLAALPPGFVSRTRR</sequence>
<comment type="caution">
    <text evidence="1">The sequence shown here is derived from an EMBL/GenBank/DDBJ whole genome shotgun (WGS) entry which is preliminary data.</text>
</comment>
<protein>
    <submittedName>
        <fullName evidence="1">Uncharacterized protein</fullName>
    </submittedName>
</protein>
<keyword evidence="2" id="KW-1185">Reference proteome</keyword>
<proteinExistence type="predicted"/>
<dbReference type="Proteomes" id="UP000240739">
    <property type="component" value="Unassembled WGS sequence"/>
</dbReference>
<dbReference type="OrthoDB" id="9814944at2"/>
<accession>A0A2T4UCA1</accession>
<gene>
    <name evidence="1" type="ORF">C7Y72_19820</name>
</gene>
<evidence type="ECO:0000313" key="2">
    <source>
        <dbReference type="Proteomes" id="UP000240739"/>
    </source>
</evidence>
<reference evidence="1 2" key="1">
    <citation type="submission" date="2018-03" db="EMBL/GenBank/DDBJ databases">
        <title>Aquarubrobacter algicola gen. nov., sp. nov., a novel actinobacterium isolated from shallow eutrophic lake during the end of cyanobacterial harmful algal blooms.</title>
        <authorList>
            <person name="Chun S.J."/>
        </authorList>
    </citation>
    <scope>NUCLEOTIDE SEQUENCE [LARGE SCALE GENOMIC DNA]</scope>
    <source>
        <strain evidence="1 2">Seoho-28</strain>
    </source>
</reference>